<accession>A0AAV3Z1N3</accession>
<reference evidence="1 2" key="1">
    <citation type="journal article" date="2021" name="Elife">
        <title>Chloroplast acquisition without the gene transfer in kleptoplastic sea slugs, Plakobranchus ocellatus.</title>
        <authorList>
            <person name="Maeda T."/>
            <person name="Takahashi S."/>
            <person name="Yoshida T."/>
            <person name="Shimamura S."/>
            <person name="Takaki Y."/>
            <person name="Nagai Y."/>
            <person name="Toyoda A."/>
            <person name="Suzuki Y."/>
            <person name="Arimoto A."/>
            <person name="Ishii H."/>
            <person name="Satoh N."/>
            <person name="Nishiyama T."/>
            <person name="Hasebe M."/>
            <person name="Maruyama T."/>
            <person name="Minagawa J."/>
            <person name="Obokata J."/>
            <person name="Shigenobu S."/>
        </authorList>
    </citation>
    <scope>NUCLEOTIDE SEQUENCE [LARGE SCALE GENOMIC DNA]</scope>
</reference>
<comment type="caution">
    <text evidence="1">The sequence shown here is derived from an EMBL/GenBank/DDBJ whole genome shotgun (WGS) entry which is preliminary data.</text>
</comment>
<sequence>MTNLRAMQAKEEIPQKNYCKNFKEVTVEKIKAFVGLHLLMENTVVKPQYCEYWQSEGKNFFLHRNFEIGGTEENNREASDDPSVRPQNV</sequence>
<proteinExistence type="predicted"/>
<evidence type="ECO:0008006" key="3">
    <source>
        <dbReference type="Google" id="ProtNLM"/>
    </source>
</evidence>
<dbReference type="EMBL" id="BLXT01001848">
    <property type="protein sequence ID" value="GFN88436.1"/>
    <property type="molecule type" value="Genomic_DNA"/>
</dbReference>
<organism evidence="1 2">
    <name type="scientific">Plakobranchus ocellatus</name>
    <dbReference type="NCBI Taxonomy" id="259542"/>
    <lineage>
        <taxon>Eukaryota</taxon>
        <taxon>Metazoa</taxon>
        <taxon>Spiralia</taxon>
        <taxon>Lophotrochozoa</taxon>
        <taxon>Mollusca</taxon>
        <taxon>Gastropoda</taxon>
        <taxon>Heterobranchia</taxon>
        <taxon>Euthyneura</taxon>
        <taxon>Panpulmonata</taxon>
        <taxon>Sacoglossa</taxon>
        <taxon>Placobranchoidea</taxon>
        <taxon>Plakobranchidae</taxon>
        <taxon>Plakobranchus</taxon>
    </lineage>
</organism>
<protein>
    <recommendedName>
        <fullName evidence="3">PiggyBac transposable element-derived protein domain-containing protein</fullName>
    </recommendedName>
</protein>
<dbReference type="AlphaFoldDB" id="A0AAV3Z1N3"/>
<evidence type="ECO:0000313" key="2">
    <source>
        <dbReference type="Proteomes" id="UP000735302"/>
    </source>
</evidence>
<keyword evidence="2" id="KW-1185">Reference proteome</keyword>
<name>A0AAV3Z1N3_9GAST</name>
<gene>
    <name evidence="1" type="ORF">PoB_001494200</name>
</gene>
<evidence type="ECO:0000313" key="1">
    <source>
        <dbReference type="EMBL" id="GFN88436.1"/>
    </source>
</evidence>
<dbReference type="Proteomes" id="UP000735302">
    <property type="component" value="Unassembled WGS sequence"/>
</dbReference>